<organism evidence="1">
    <name type="scientific">uncultured bacterium</name>
    <name type="common">gcode 4</name>
    <dbReference type="NCBI Taxonomy" id="1234023"/>
    <lineage>
        <taxon>Bacteria</taxon>
        <taxon>environmental samples</taxon>
    </lineage>
</organism>
<accession>K1YVL4</accession>
<evidence type="ECO:0000313" key="1">
    <source>
        <dbReference type="EMBL" id="EKD29299.1"/>
    </source>
</evidence>
<sequence>MGAPTTSGLGTTGVTVANNITDADGIQNVNYFVYSDAAGTAQVATNTTGVFAGLTAGTNYWVKTTAETKNGTSGVFTAQASNLVAITTLTADTAPSVGAPTTSGLGTTGVT</sequence>
<evidence type="ECO:0008006" key="2">
    <source>
        <dbReference type="Google" id="ProtNLM"/>
    </source>
</evidence>
<dbReference type="SUPFAM" id="SSF49265">
    <property type="entry name" value="Fibronectin type III"/>
    <property type="match status" value="1"/>
</dbReference>
<protein>
    <recommendedName>
        <fullName evidence="2">Fibronectin type-III domain-containing protein</fullName>
    </recommendedName>
</protein>
<reference evidence="1" key="1">
    <citation type="journal article" date="2012" name="Science">
        <title>Fermentation, hydrogen, and sulfur metabolism in multiple uncultivated bacterial phyla.</title>
        <authorList>
            <person name="Wrighton K.C."/>
            <person name="Thomas B.C."/>
            <person name="Sharon I."/>
            <person name="Miller C.S."/>
            <person name="Castelle C.J."/>
            <person name="VerBerkmoes N.C."/>
            <person name="Wilkins M.J."/>
            <person name="Hettich R.L."/>
            <person name="Lipton M.S."/>
            <person name="Williams K.H."/>
            <person name="Long P.E."/>
            <person name="Banfield J.F."/>
        </authorList>
    </citation>
    <scope>NUCLEOTIDE SEQUENCE [LARGE SCALE GENOMIC DNA]</scope>
</reference>
<comment type="caution">
    <text evidence="1">The sequence shown here is derived from an EMBL/GenBank/DDBJ whole genome shotgun (WGS) entry which is preliminary data.</text>
</comment>
<gene>
    <name evidence="1" type="ORF">ACD_78C00451G0001</name>
</gene>
<feature type="non-terminal residue" evidence="1">
    <location>
        <position position="111"/>
    </location>
</feature>
<dbReference type="InterPro" id="IPR036116">
    <property type="entry name" value="FN3_sf"/>
</dbReference>
<proteinExistence type="predicted"/>
<dbReference type="EMBL" id="AMFJ01034451">
    <property type="protein sequence ID" value="EKD29299.1"/>
    <property type="molecule type" value="Genomic_DNA"/>
</dbReference>
<name>K1YVL4_9BACT</name>
<dbReference type="AlphaFoldDB" id="K1YVL4"/>